<organism evidence="5 6">
    <name type="scientific">Janibacter cremeus</name>
    <dbReference type="NCBI Taxonomy" id="1285192"/>
    <lineage>
        <taxon>Bacteria</taxon>
        <taxon>Bacillati</taxon>
        <taxon>Actinomycetota</taxon>
        <taxon>Actinomycetes</taxon>
        <taxon>Micrococcales</taxon>
        <taxon>Intrasporangiaceae</taxon>
        <taxon>Janibacter</taxon>
    </lineage>
</organism>
<keyword evidence="1" id="KW-0285">Flavoprotein</keyword>
<gene>
    <name evidence="5" type="ORF">BJY20_001715</name>
</gene>
<dbReference type="GO" id="GO:0004791">
    <property type="term" value="F:thioredoxin-disulfide reductase (NADPH) activity"/>
    <property type="evidence" value="ECO:0007669"/>
    <property type="project" value="UniProtKB-EC"/>
</dbReference>
<feature type="domain" description="FAD/NAD(P)-binding" evidence="4">
    <location>
        <begin position="13"/>
        <end position="294"/>
    </location>
</feature>
<evidence type="ECO:0000256" key="2">
    <source>
        <dbReference type="ARBA" id="ARBA00023002"/>
    </source>
</evidence>
<keyword evidence="2" id="KW-0560">Oxidoreductase</keyword>
<dbReference type="InterPro" id="IPR050097">
    <property type="entry name" value="Ferredoxin-NADP_redctase_2"/>
</dbReference>
<dbReference type="Proteomes" id="UP000554054">
    <property type="component" value="Unassembled WGS sequence"/>
</dbReference>
<protein>
    <submittedName>
        <fullName evidence="5">Thioredoxin reductase</fullName>
    </submittedName>
</protein>
<evidence type="ECO:0000256" key="3">
    <source>
        <dbReference type="ARBA" id="ARBA00048132"/>
    </source>
</evidence>
<evidence type="ECO:0000259" key="4">
    <source>
        <dbReference type="Pfam" id="PF07992"/>
    </source>
</evidence>
<name>A0A852VUG8_9MICO</name>
<proteinExistence type="predicted"/>
<dbReference type="InterPro" id="IPR023753">
    <property type="entry name" value="FAD/NAD-binding_dom"/>
</dbReference>
<reference evidence="5 6" key="1">
    <citation type="submission" date="2020-07" db="EMBL/GenBank/DDBJ databases">
        <title>Sequencing the genomes of 1000 actinobacteria strains.</title>
        <authorList>
            <person name="Klenk H.-P."/>
        </authorList>
    </citation>
    <scope>NUCLEOTIDE SEQUENCE [LARGE SCALE GENOMIC DNA]</scope>
    <source>
        <strain evidence="5 6">DSM 26154</strain>
    </source>
</reference>
<accession>A0A852VUG8</accession>
<sequence length="321" mass="32842">MSDSTMAVGPVRDAVVIGGGAAGLAGAVTLARSRRHVTVVDAGAPRNAPADGVHALLGLEGINPLELLARGREEVRDYGGEIISDTVVGVTRAEEGFAVELGSGQLLQARRLLIATGLVDELPDIPGVREQWGHGVLHCPYCHGWEVRDQQIAVIASGPMSVHQALLFSQLSDSVQFLTNGADIPDEGRAQLAAIGVPVVEGKVSAVESCDGVLSGVRLTDGRLIRPESVVVATQMVARATPFAGIGLEATPHPMGAGSYIASDEMGRTCVPGVWAAGNSSDLSAQVGAAAAQGTRAGAQINADLVMSDVAATVRAGQEVA</sequence>
<evidence type="ECO:0000313" key="6">
    <source>
        <dbReference type="Proteomes" id="UP000554054"/>
    </source>
</evidence>
<dbReference type="InterPro" id="IPR036188">
    <property type="entry name" value="FAD/NAD-bd_sf"/>
</dbReference>
<dbReference type="PANTHER" id="PTHR48105">
    <property type="entry name" value="THIOREDOXIN REDUCTASE 1-RELATED-RELATED"/>
    <property type="match status" value="1"/>
</dbReference>
<evidence type="ECO:0000313" key="5">
    <source>
        <dbReference type="EMBL" id="NYF98323.1"/>
    </source>
</evidence>
<dbReference type="EMBL" id="JACCAE010000001">
    <property type="protein sequence ID" value="NYF98323.1"/>
    <property type="molecule type" value="Genomic_DNA"/>
</dbReference>
<dbReference type="SUPFAM" id="SSF51905">
    <property type="entry name" value="FAD/NAD(P)-binding domain"/>
    <property type="match status" value="1"/>
</dbReference>
<keyword evidence="6" id="KW-1185">Reference proteome</keyword>
<dbReference type="AlphaFoldDB" id="A0A852VUG8"/>
<comment type="catalytic activity">
    <reaction evidence="3">
        <text>[thioredoxin]-dithiol + NADP(+) = [thioredoxin]-disulfide + NADPH + H(+)</text>
        <dbReference type="Rhea" id="RHEA:20345"/>
        <dbReference type="Rhea" id="RHEA-COMP:10698"/>
        <dbReference type="Rhea" id="RHEA-COMP:10700"/>
        <dbReference type="ChEBI" id="CHEBI:15378"/>
        <dbReference type="ChEBI" id="CHEBI:29950"/>
        <dbReference type="ChEBI" id="CHEBI:50058"/>
        <dbReference type="ChEBI" id="CHEBI:57783"/>
        <dbReference type="ChEBI" id="CHEBI:58349"/>
        <dbReference type="EC" id="1.8.1.9"/>
    </reaction>
</comment>
<dbReference type="Pfam" id="PF07992">
    <property type="entry name" value="Pyr_redox_2"/>
    <property type="match status" value="1"/>
</dbReference>
<dbReference type="PRINTS" id="PR00469">
    <property type="entry name" value="PNDRDTASEII"/>
</dbReference>
<dbReference type="RefSeq" id="WP_221935285.1">
    <property type="nucleotide sequence ID" value="NZ_JACCAE010000001.1"/>
</dbReference>
<dbReference type="Gene3D" id="3.50.50.60">
    <property type="entry name" value="FAD/NAD(P)-binding domain"/>
    <property type="match status" value="2"/>
</dbReference>
<evidence type="ECO:0000256" key="1">
    <source>
        <dbReference type="ARBA" id="ARBA00022630"/>
    </source>
</evidence>
<comment type="caution">
    <text evidence="5">The sequence shown here is derived from an EMBL/GenBank/DDBJ whole genome shotgun (WGS) entry which is preliminary data.</text>
</comment>
<dbReference type="PRINTS" id="PR00368">
    <property type="entry name" value="FADPNR"/>
</dbReference>